<name>A0A835YIM0_9CHLO</name>
<dbReference type="InterPro" id="IPR038884">
    <property type="entry name" value="CFAP61"/>
</dbReference>
<keyword evidence="5" id="KW-1185">Reference proteome</keyword>
<evidence type="ECO:0000313" key="5">
    <source>
        <dbReference type="Proteomes" id="UP000612055"/>
    </source>
</evidence>
<dbReference type="InterPro" id="IPR032151">
    <property type="entry name" value="CFAP61_N"/>
</dbReference>
<organism evidence="4 5">
    <name type="scientific">Edaphochlamys debaryana</name>
    <dbReference type="NCBI Taxonomy" id="47281"/>
    <lineage>
        <taxon>Eukaryota</taxon>
        <taxon>Viridiplantae</taxon>
        <taxon>Chlorophyta</taxon>
        <taxon>core chlorophytes</taxon>
        <taxon>Chlorophyceae</taxon>
        <taxon>CS clade</taxon>
        <taxon>Chlamydomonadales</taxon>
        <taxon>Chlamydomonadales incertae sedis</taxon>
        <taxon>Edaphochlamys</taxon>
    </lineage>
</organism>
<dbReference type="InterPro" id="IPR056299">
    <property type="entry name" value="CFAP61_dimer"/>
</dbReference>
<dbReference type="PANTHER" id="PTHR21178">
    <property type="entry name" value="CILIA- AND FLAGELLA-ASSOCIATED PROTEIN 61"/>
    <property type="match status" value="1"/>
</dbReference>
<dbReference type="InterPro" id="IPR016181">
    <property type="entry name" value="Acyl_CoA_acyltransferase"/>
</dbReference>
<dbReference type="EMBL" id="JAEHOE010000007">
    <property type="protein sequence ID" value="KAG2499295.1"/>
    <property type="molecule type" value="Genomic_DNA"/>
</dbReference>
<evidence type="ECO:0000259" key="2">
    <source>
        <dbReference type="Pfam" id="PF16092"/>
    </source>
</evidence>
<accession>A0A835YIM0</accession>
<dbReference type="Gene3D" id="3.40.630.30">
    <property type="match status" value="1"/>
</dbReference>
<evidence type="ECO:0000256" key="1">
    <source>
        <dbReference type="SAM" id="MobiDB-lite"/>
    </source>
</evidence>
<protein>
    <recommendedName>
        <fullName evidence="6">Cilia- and flagella-associated protein 61 N-terminal domain-containing protein</fullName>
    </recommendedName>
</protein>
<feature type="compositionally biased region" description="Pro residues" evidence="1">
    <location>
        <begin position="977"/>
        <end position="993"/>
    </location>
</feature>
<dbReference type="SUPFAM" id="SSF55729">
    <property type="entry name" value="Acyl-CoA N-acyltransferases (Nat)"/>
    <property type="match status" value="1"/>
</dbReference>
<dbReference type="Gene3D" id="3.50.50.60">
    <property type="entry name" value="FAD/NAD(P)-binding domain"/>
    <property type="match status" value="2"/>
</dbReference>
<dbReference type="OrthoDB" id="382863at2759"/>
<reference evidence="4" key="1">
    <citation type="journal article" date="2020" name="bioRxiv">
        <title>Comparative genomics of Chlamydomonas.</title>
        <authorList>
            <person name="Craig R.J."/>
            <person name="Hasan A.R."/>
            <person name="Ness R.W."/>
            <person name="Keightley P.D."/>
        </authorList>
    </citation>
    <scope>NUCLEOTIDE SEQUENCE</scope>
    <source>
        <strain evidence="4">CCAP 11/70</strain>
    </source>
</reference>
<dbReference type="PANTHER" id="PTHR21178:SF8">
    <property type="entry name" value="CILIA- AND FLAGELLA-ASSOCIATED PROTEIN 61"/>
    <property type="match status" value="1"/>
</dbReference>
<feature type="region of interest" description="Disordered" evidence="1">
    <location>
        <begin position="289"/>
        <end position="375"/>
    </location>
</feature>
<dbReference type="AlphaFoldDB" id="A0A835YIM0"/>
<feature type="compositionally biased region" description="Acidic residues" evidence="1">
    <location>
        <begin position="323"/>
        <end position="335"/>
    </location>
</feature>
<feature type="domain" description="Cilia- and flagella-associated protein 61 N-terminal" evidence="2">
    <location>
        <begin position="6"/>
        <end position="258"/>
    </location>
</feature>
<evidence type="ECO:0000259" key="3">
    <source>
        <dbReference type="Pfam" id="PF23150"/>
    </source>
</evidence>
<dbReference type="Pfam" id="PF23150">
    <property type="entry name" value="CFAP61_dimer"/>
    <property type="match status" value="1"/>
</dbReference>
<dbReference type="InterPro" id="IPR036188">
    <property type="entry name" value="FAD/NAD-bd_sf"/>
</dbReference>
<evidence type="ECO:0000313" key="4">
    <source>
        <dbReference type="EMBL" id="KAG2499295.1"/>
    </source>
</evidence>
<gene>
    <name evidence="4" type="ORF">HYH03_002873</name>
</gene>
<sequence>MSNITARLTQSRDVSGIDSLVRKTLGGEANSGALLGSSLLSLTAVDDKDTVVGYLCLEDVPCTRLRQSNEAAEAWVQDAAASRFSLGSGAFVRMCATSRVFEFEATTALLRSAFVLIPSLQTLLMAAGGELSFAEPGLAAVFNRVAAHKDSGVVLYHASRDSVVLPLAIRPARVEDHDDMLPILQRCEQAFPALAKLPESARPQEPFALTRVVAGQDEHNRVLVAEAEGKLVGFVVMTSDVDTSSLAETFDLHPYDNFLPQDVYEGQYEAARFAVREKKVELLKAELARRKAEEGTGGGGEEEEGEGAGAAGEGVAVAAQTDPEAEEGEGGDGGEGDGTGTNTGAGEAAGEGGEGEEGGRSAEDEAAAAKAAAKAAAEAEAEEALLAQAEPTEEEIREEMVAIFGGQPIEAEPTVFAVTMLCMHPDFETQAVEFLGPAFEAFESKLYAVVTLPHDSLEPALMDAMTRVAPQPGSLFPEVLFMLNRHALLPDFSVRPGEPSDLEAVSVLVAGMPNAADIADSFTGAASAGTAVVAVCQGEIVGLVTVNPEVDLELLQANFGLSSHVDLAYQPKMQHGEIDMYTMNPIFVRHHRTFMAGAMRLLGKTALYYALPPGQQPPDMQEVLEQVAPRHRTGGDKQLQADFALYVFTRQAAFKRRRSVNSQIVIAGASECGLAVLERLLLDPELQFNYLTLLAPGGIKVGGMACQYTAGVIARLGLEARVLLLDAEMTGLDRAARVIDLSDGSQLCYNQLVIATGLQDQSRYRFAEADPDVAGLLVTELELAADFTMNDAMVMNSILVYGGALGGYHALSVLEAKGAGTKMRFVVPPEHDSAMVRVLRHLADEAGIPLPEPEPREISSLTVVQPLAAELRATATLVDPADPGPREELPVDLVAGCEPPAVSRALFTVLNDASLVFDGRLVVDGAFRTNDPNIYGGGTIAKLSRRYGGMPLEHYNSRDVGSNLAASLVQQFITPTPGGPPAPDPTQPPPPPALHRARAIGCSLPGGNNFVYAGCPVAVEQPSTGAPEGGYEMSTKTDRGLTRITLDRDGCVYSVMYLGRVPVSAPRLGSLVGLHANYLNQLSSKFHAGDVQDLLTFLMDPWAELLLHDSFGGLRETLLEMALASVAQGGKDTEGGLTGWVTNAQDAVLEFVRARAAEMPAYSVPGAART</sequence>
<dbReference type="SUPFAM" id="SSF51905">
    <property type="entry name" value="FAD/NAD(P)-binding domain"/>
    <property type="match status" value="1"/>
</dbReference>
<feature type="compositionally biased region" description="Gly residues" evidence="1">
    <location>
        <begin position="336"/>
        <end position="352"/>
    </location>
</feature>
<feature type="domain" description="CFAP61 dimerisation" evidence="3">
    <location>
        <begin position="992"/>
        <end position="1106"/>
    </location>
</feature>
<dbReference type="Proteomes" id="UP000612055">
    <property type="component" value="Unassembled WGS sequence"/>
</dbReference>
<feature type="region of interest" description="Disordered" evidence="1">
    <location>
        <begin position="972"/>
        <end position="994"/>
    </location>
</feature>
<comment type="caution">
    <text evidence="4">The sequence shown here is derived from an EMBL/GenBank/DDBJ whole genome shotgun (WGS) entry which is preliminary data.</text>
</comment>
<evidence type="ECO:0008006" key="6">
    <source>
        <dbReference type="Google" id="ProtNLM"/>
    </source>
</evidence>
<dbReference type="Pfam" id="PF16092">
    <property type="entry name" value="CFAP61_N"/>
    <property type="match status" value="1"/>
</dbReference>
<proteinExistence type="predicted"/>